<dbReference type="InterPro" id="IPR000477">
    <property type="entry name" value="RT_dom"/>
</dbReference>
<evidence type="ECO:0000259" key="1">
    <source>
        <dbReference type="PROSITE" id="PS50878"/>
    </source>
</evidence>
<reference evidence="2" key="1">
    <citation type="submission" date="2023-10" db="EMBL/GenBank/DDBJ databases">
        <authorList>
            <person name="Chen Y."/>
            <person name="Shah S."/>
            <person name="Dougan E. K."/>
            <person name="Thang M."/>
            <person name="Chan C."/>
        </authorList>
    </citation>
    <scope>NUCLEOTIDE SEQUENCE [LARGE SCALE GENOMIC DNA]</scope>
</reference>
<evidence type="ECO:0000313" key="2">
    <source>
        <dbReference type="EMBL" id="CAK0846108.1"/>
    </source>
</evidence>
<organism evidence="2 3">
    <name type="scientific">Prorocentrum cordatum</name>
    <dbReference type="NCBI Taxonomy" id="2364126"/>
    <lineage>
        <taxon>Eukaryota</taxon>
        <taxon>Sar</taxon>
        <taxon>Alveolata</taxon>
        <taxon>Dinophyceae</taxon>
        <taxon>Prorocentrales</taxon>
        <taxon>Prorocentraceae</taxon>
        <taxon>Prorocentrum</taxon>
    </lineage>
</organism>
<dbReference type="Proteomes" id="UP001189429">
    <property type="component" value="Unassembled WGS sequence"/>
</dbReference>
<comment type="caution">
    <text evidence="2">The sequence shown here is derived from an EMBL/GenBank/DDBJ whole genome shotgun (WGS) entry which is preliminary data.</text>
</comment>
<sequence>MRDPAIQDRKVAKAWERHQTLRASTPASIARCAHDLDGATAQKLRRAKGGKSTFYTCRRCGGSYVLASVWKLPCPAIPPADRPTCVGFELQCRGAGSARSSKAMAVGTAKGTMLVVVIYADVHSQEQRQRLCAAVAARVAAADIIAVVLGDYSCEPMDEETASFAGSLDCAHHCLPEGEPVWHHTHGDRFIDYAVCRHLVVNTFGTDTAISDHKAIAFSVQRETEALVQTIQRFVPLEPPANLEEWDSDWKDQMHYFEGAWDAAEAARDPAHLWELWCDLLEASCGALRCAAGSGFGVAATASARVFKNDCFTVFFVAYTTFCTVPGLAAMLEGAIDKGLQGLVRDGILPSIGDSSPAAAAAAMSAKLEQLHAAHEETRLQEWRRRQQEGNMKAIYTYVSGKTTKPTAAARDTTGQFSGGTAGQLCADPSAVVAEAVRQWNRKQHPAPAGNRINDYIDEVREFVDTIAPPEAEWTFESPSLRQAFRSMVGAAAGPTQIPAGLPARAPRVALELLGRIGDLIRDTGRWPSALRSQEVAMIPKPSGEGLRPMGVAQTVARAFEKIMVQKYKRWAEQVQPTNATTAVLLVDFAIDKAYEDDAGLVVRQSDLGNCFTRLQTELVMQVAGLFGMRDKDAVFLFSDNSARNIVVKVAGYASGSMVPERGLAQGDPGSPLGAAILAGAHAGRLAADHDIMFTTYVDDRIMIADTPQEVESAADALAYLDWFSGQGEDPGKLAVAAAKVQGGNYQSYVDVLGVRLDLSGANPPEAAPRALRRVQELLARLTRIQRISRAARLPRRRVRQVVLANVGILRWDAPWCVLPDKTLQALRAALETALAGRRRYASWRHRGAAWNVSPKAWKIEPTGVALHAAVGMLKRTLGGPLEAFVRQRRRPAHPAARPSAGWLLRTRELLDSMGWRTASDPFEVEIGDLTFSLTNTTRSGLDHVAREAWRSWMMKAGEAKVSRQDVVNIPSLDGKVLRGFLDSYDNGPDHSWAWRCVVGGEPSPDRLHHVDNAVAQDCAACRTRATTRHILWQCPATEAVRHSRGLRLPELAPELPEPERSALLLNGWIRAAFDVPAGVSSDVHAAAARRRQAAAGERQAGARAFCAEASASSVKVRYAYDGSEADVALPDVRAKTRSRCEAGAVEMAAGQAVEAKYGNSMFDAEIIEVLRDGGEQIAKVKVKYKYDGSEAELPLDEVKAGEEERPEPMELLYIYGQDVDDGVQVEGDAARQTLLSAKAVSA</sequence>
<proteinExistence type="predicted"/>
<feature type="domain" description="Reverse transcriptase" evidence="1">
    <location>
        <begin position="520"/>
        <end position="757"/>
    </location>
</feature>
<protein>
    <recommendedName>
        <fullName evidence="1">Reverse transcriptase domain-containing protein</fullName>
    </recommendedName>
</protein>
<accession>A0ABN9TJH7</accession>
<gene>
    <name evidence="2" type="ORF">PCOR1329_LOCUS39711</name>
</gene>
<name>A0ABN9TJH7_9DINO</name>
<dbReference type="EMBL" id="CAUYUJ010014795">
    <property type="protein sequence ID" value="CAK0846108.1"/>
    <property type="molecule type" value="Genomic_DNA"/>
</dbReference>
<keyword evidence="3" id="KW-1185">Reference proteome</keyword>
<dbReference type="PROSITE" id="PS50878">
    <property type="entry name" value="RT_POL"/>
    <property type="match status" value="1"/>
</dbReference>
<evidence type="ECO:0000313" key="3">
    <source>
        <dbReference type="Proteomes" id="UP001189429"/>
    </source>
</evidence>
<dbReference type="SUPFAM" id="SSF56219">
    <property type="entry name" value="DNase I-like"/>
    <property type="match status" value="1"/>
</dbReference>
<dbReference type="Pfam" id="PF00078">
    <property type="entry name" value="RVT_1"/>
    <property type="match status" value="1"/>
</dbReference>
<dbReference type="InterPro" id="IPR036691">
    <property type="entry name" value="Endo/exonu/phosph_ase_sf"/>
</dbReference>